<dbReference type="EMBL" id="PFGC01000003">
    <property type="protein sequence ID" value="PIW37443.1"/>
    <property type="molecule type" value="Genomic_DNA"/>
</dbReference>
<accession>A0A2M7H5E4</accession>
<dbReference type="Gene3D" id="3.60.21.10">
    <property type="match status" value="1"/>
</dbReference>
<gene>
    <name evidence="2" type="ORF">COW24_00110</name>
</gene>
<evidence type="ECO:0000313" key="3">
    <source>
        <dbReference type="Proteomes" id="UP000230292"/>
    </source>
</evidence>
<dbReference type="Proteomes" id="UP000230292">
    <property type="component" value="Unassembled WGS sequence"/>
</dbReference>
<protein>
    <recommendedName>
        <fullName evidence="1">Calcineurin-like phosphoesterase domain-containing protein</fullName>
    </recommendedName>
</protein>
<feature type="domain" description="Calcineurin-like phosphoesterase" evidence="1">
    <location>
        <begin position="12"/>
        <end position="195"/>
    </location>
</feature>
<dbReference type="AlphaFoldDB" id="A0A2M7H5E4"/>
<dbReference type="InterPro" id="IPR004843">
    <property type="entry name" value="Calcineurin-like_PHP"/>
</dbReference>
<comment type="caution">
    <text evidence="2">The sequence shown here is derived from an EMBL/GenBank/DDBJ whole genome shotgun (WGS) entry which is preliminary data.</text>
</comment>
<evidence type="ECO:0000313" key="2">
    <source>
        <dbReference type="EMBL" id="PIW37443.1"/>
    </source>
</evidence>
<evidence type="ECO:0000259" key="1">
    <source>
        <dbReference type="Pfam" id="PF00149"/>
    </source>
</evidence>
<sequence>MTFEINVPDETKVLIISDLHLTQHFDQKKYDLLYKLVSECDQLVINGDLWTYYSCVVDSFLGSRWAELFPLFREKNCLYILGNHDRARWTGNKLNSLCLWKGNKAVLRFNKVTLKIEHGHKISKLDSTHNEAFVWADRFFKVDIVGDYLQKALIDLLGVEYYCGLGKKLNKIQKRRVGGNSEGKEYLVVGHTHSPEIDHEVGYINSGFIHYGYASYITVQNSHVTLHKTSY</sequence>
<proteinExistence type="predicted"/>
<organism evidence="2 3">
    <name type="scientific">Candidatus Kerfeldbacteria bacterium CG15_BIG_FIL_POST_REV_8_21_14_020_45_12</name>
    <dbReference type="NCBI Taxonomy" id="2014247"/>
    <lineage>
        <taxon>Bacteria</taxon>
        <taxon>Candidatus Kerfeldiibacteriota</taxon>
    </lineage>
</organism>
<dbReference type="GO" id="GO:0016787">
    <property type="term" value="F:hydrolase activity"/>
    <property type="evidence" value="ECO:0007669"/>
    <property type="project" value="InterPro"/>
</dbReference>
<dbReference type="Pfam" id="PF00149">
    <property type="entry name" value="Metallophos"/>
    <property type="match status" value="1"/>
</dbReference>
<dbReference type="InterPro" id="IPR029052">
    <property type="entry name" value="Metallo-depent_PP-like"/>
</dbReference>
<dbReference type="SUPFAM" id="SSF56300">
    <property type="entry name" value="Metallo-dependent phosphatases"/>
    <property type="match status" value="1"/>
</dbReference>
<reference evidence="2 3" key="1">
    <citation type="submission" date="2017-09" db="EMBL/GenBank/DDBJ databases">
        <title>Depth-based differentiation of microbial function through sediment-hosted aquifers and enrichment of novel symbionts in the deep terrestrial subsurface.</title>
        <authorList>
            <person name="Probst A.J."/>
            <person name="Ladd B."/>
            <person name="Jarett J.K."/>
            <person name="Geller-Mcgrath D.E."/>
            <person name="Sieber C.M."/>
            <person name="Emerson J.B."/>
            <person name="Anantharaman K."/>
            <person name="Thomas B.C."/>
            <person name="Malmstrom R."/>
            <person name="Stieglmeier M."/>
            <person name="Klingl A."/>
            <person name="Woyke T."/>
            <person name="Ryan C.M."/>
            <person name="Banfield J.F."/>
        </authorList>
    </citation>
    <scope>NUCLEOTIDE SEQUENCE [LARGE SCALE GENOMIC DNA]</scope>
    <source>
        <strain evidence="2">CG15_BIG_FIL_POST_REV_8_21_14_020_45_12</strain>
    </source>
</reference>
<name>A0A2M7H5E4_9BACT</name>